<reference evidence="1" key="1">
    <citation type="submission" date="2019-10" db="EMBL/GenBank/DDBJ databases">
        <authorList>
            <consortium name="DOE Joint Genome Institute"/>
            <person name="Kuo A."/>
            <person name="Miyauchi S."/>
            <person name="Kiss E."/>
            <person name="Drula E."/>
            <person name="Kohler A."/>
            <person name="Sanchez-Garcia M."/>
            <person name="Andreopoulos B."/>
            <person name="Barry K.W."/>
            <person name="Bonito G."/>
            <person name="Buee M."/>
            <person name="Carver A."/>
            <person name="Chen C."/>
            <person name="Cichocki N."/>
            <person name="Clum A."/>
            <person name="Culley D."/>
            <person name="Crous P.W."/>
            <person name="Fauchery L."/>
            <person name="Girlanda M."/>
            <person name="Hayes R."/>
            <person name="Keri Z."/>
            <person name="Labutti K."/>
            <person name="Lipzen A."/>
            <person name="Lombard V."/>
            <person name="Magnuson J."/>
            <person name="Maillard F."/>
            <person name="Morin E."/>
            <person name="Murat C."/>
            <person name="Nolan M."/>
            <person name="Ohm R."/>
            <person name="Pangilinan J."/>
            <person name="Pereira M."/>
            <person name="Perotto S."/>
            <person name="Peter M."/>
            <person name="Riley R."/>
            <person name="Sitrit Y."/>
            <person name="Stielow B."/>
            <person name="Szollosi G."/>
            <person name="Zifcakova L."/>
            <person name="Stursova M."/>
            <person name="Spatafora J.W."/>
            <person name="Tedersoo L."/>
            <person name="Vaario L.-M."/>
            <person name="Yamada A."/>
            <person name="Yan M."/>
            <person name="Wang P."/>
            <person name="Xu J."/>
            <person name="Bruns T."/>
            <person name="Baldrian P."/>
            <person name="Vilgalys R."/>
            <person name="Henrissat B."/>
            <person name="Grigoriev I.V."/>
            <person name="Hibbett D."/>
            <person name="Nagy L.G."/>
            <person name="Martin F.M."/>
        </authorList>
    </citation>
    <scope>NUCLEOTIDE SEQUENCE</scope>
    <source>
        <strain evidence="1">P2</strain>
    </source>
</reference>
<keyword evidence="2" id="KW-1185">Reference proteome</keyword>
<dbReference type="EMBL" id="MU117970">
    <property type="protein sequence ID" value="KAF9652108.1"/>
    <property type="molecule type" value="Genomic_DNA"/>
</dbReference>
<accession>A0ACB6ZRN0</accession>
<protein>
    <submittedName>
        <fullName evidence="1">Uncharacterized protein</fullName>
    </submittedName>
</protein>
<dbReference type="Proteomes" id="UP000886501">
    <property type="component" value="Unassembled WGS sequence"/>
</dbReference>
<gene>
    <name evidence="1" type="ORF">BDM02DRAFT_3109504</name>
</gene>
<proteinExistence type="predicted"/>
<organism evidence="1 2">
    <name type="scientific">Thelephora ganbajun</name>
    <name type="common">Ganba fungus</name>
    <dbReference type="NCBI Taxonomy" id="370292"/>
    <lineage>
        <taxon>Eukaryota</taxon>
        <taxon>Fungi</taxon>
        <taxon>Dikarya</taxon>
        <taxon>Basidiomycota</taxon>
        <taxon>Agaricomycotina</taxon>
        <taxon>Agaricomycetes</taxon>
        <taxon>Thelephorales</taxon>
        <taxon>Thelephoraceae</taxon>
        <taxon>Thelephora</taxon>
    </lineage>
</organism>
<reference evidence="1" key="2">
    <citation type="journal article" date="2020" name="Nat. Commun.">
        <title>Large-scale genome sequencing of mycorrhizal fungi provides insights into the early evolution of symbiotic traits.</title>
        <authorList>
            <person name="Miyauchi S."/>
            <person name="Kiss E."/>
            <person name="Kuo A."/>
            <person name="Drula E."/>
            <person name="Kohler A."/>
            <person name="Sanchez-Garcia M."/>
            <person name="Morin E."/>
            <person name="Andreopoulos B."/>
            <person name="Barry K.W."/>
            <person name="Bonito G."/>
            <person name="Buee M."/>
            <person name="Carver A."/>
            <person name="Chen C."/>
            <person name="Cichocki N."/>
            <person name="Clum A."/>
            <person name="Culley D."/>
            <person name="Crous P.W."/>
            <person name="Fauchery L."/>
            <person name="Girlanda M."/>
            <person name="Hayes R.D."/>
            <person name="Keri Z."/>
            <person name="LaButti K."/>
            <person name="Lipzen A."/>
            <person name="Lombard V."/>
            <person name="Magnuson J."/>
            <person name="Maillard F."/>
            <person name="Murat C."/>
            <person name="Nolan M."/>
            <person name="Ohm R.A."/>
            <person name="Pangilinan J."/>
            <person name="Pereira M.F."/>
            <person name="Perotto S."/>
            <person name="Peter M."/>
            <person name="Pfister S."/>
            <person name="Riley R."/>
            <person name="Sitrit Y."/>
            <person name="Stielow J.B."/>
            <person name="Szollosi G."/>
            <person name="Zifcakova L."/>
            <person name="Stursova M."/>
            <person name="Spatafora J.W."/>
            <person name="Tedersoo L."/>
            <person name="Vaario L.M."/>
            <person name="Yamada A."/>
            <person name="Yan M."/>
            <person name="Wang P."/>
            <person name="Xu J."/>
            <person name="Bruns T."/>
            <person name="Baldrian P."/>
            <person name="Vilgalys R."/>
            <person name="Dunand C."/>
            <person name="Henrissat B."/>
            <person name="Grigoriev I.V."/>
            <person name="Hibbett D."/>
            <person name="Nagy L.G."/>
            <person name="Martin F.M."/>
        </authorList>
    </citation>
    <scope>NUCLEOTIDE SEQUENCE</scope>
    <source>
        <strain evidence="1">P2</strain>
    </source>
</reference>
<sequence>MPNGPGYHNRQLGIAANVRGLLHSLSPSTYDEIAPKIEYWIDYAIIERFTTAKSLAELVSSMAWESVDSGWEVSRFLKEFRDAPHRPEQVRSFVDDLCLHILRWFAVASADRLQWNHYCYHSDNSVTSGGSPGFIHAASFVGHLIERGLLDHELVRRHLVKPLTTYQKDDLELAIRAKAIYQLFITAGNTLLQGLLEPEDVRTCFERLDAPIPLGVIGGSDKLYPLDAEKLNEFRTTHATWLQHREKEQRNAAAVEVSAAEVETPVAFVSQDLPAAHTSIDSPSSVFRYLEPISVAQVAESTSTTFADVRDPAVSSPTLSISTISDLTPTELDDGIGEDSGERITTRHETFYFQDGNVEILCRDTLFRVHSTIISFASSKLRDILSQQALLHAPMPEGCARITLTDSVEDFAVLLKMIYMPGFPARNKVPEFATFISLLRMATKYGFSDAREGLVEDLKGAYPTKWEDFETTKVLGEDVFGLPRPHPNAVLKLFLEQRIKFALPFAAYRAGLGGPSALASDEPGTVLPRLTLASIVDGMGKMRRAGIVAAHTIVYVPNMGVCSESACTLNVGINRAEQRMEALNKIFDVMAGRDEGDLLSAPSLGNIVCADCAKWLEATHISWRKRVFSAKLPSLLGWEGWEGI</sequence>
<evidence type="ECO:0000313" key="1">
    <source>
        <dbReference type="EMBL" id="KAF9652108.1"/>
    </source>
</evidence>
<name>A0ACB6ZRN0_THEGA</name>
<comment type="caution">
    <text evidence="1">The sequence shown here is derived from an EMBL/GenBank/DDBJ whole genome shotgun (WGS) entry which is preliminary data.</text>
</comment>
<evidence type="ECO:0000313" key="2">
    <source>
        <dbReference type="Proteomes" id="UP000886501"/>
    </source>
</evidence>